<evidence type="ECO:0000256" key="1">
    <source>
        <dbReference type="SAM" id="SignalP"/>
    </source>
</evidence>
<sequence>MKKLIVAVCALCLTFGSVNAQKVMEDNVEGTEQTKTTSGKSGESDNDVLKCGFGAEYQGIDGGFGMGFNLIYNHVMVGFSWLWGDTNDTVTKNDGWRVSLGYNYRYWLGKAVFIEGTAGFEYCHVSTEYKTQSTSGTRNSIPLAQQLSGSNRPKTEIRKDSNGDFGLFLYPRVGVKLGKVSGTDWGIYAGYRWDFNKFKFSKEYTADYFTIGLTGLF</sequence>
<dbReference type="GeneID" id="82157937"/>
<reference evidence="2 3" key="1">
    <citation type="submission" date="2020-05" db="EMBL/GenBank/DDBJ databases">
        <title>Distinct polysaccharide utilization as determinants for interspecies competition between intestinal Prevotella spp.</title>
        <authorList>
            <person name="Galvez E.J.C."/>
            <person name="Iljazovic A."/>
            <person name="Strowig T."/>
        </authorList>
    </citation>
    <scope>NUCLEOTIDE SEQUENCE [LARGE SCALE GENOMIC DNA]</scope>
    <source>
        <strain evidence="2 3">PROD</strain>
    </source>
</reference>
<proteinExistence type="predicted"/>
<evidence type="ECO:0000313" key="2">
    <source>
        <dbReference type="EMBL" id="NPE14493.1"/>
    </source>
</evidence>
<dbReference type="EMBL" id="JABKKE010000014">
    <property type="protein sequence ID" value="NPE14493.1"/>
    <property type="molecule type" value="Genomic_DNA"/>
</dbReference>
<accession>A0ABX2AXS6</accession>
<organism evidence="2 3">
    <name type="scientific">Xylanibacter rodentium</name>
    <dbReference type="NCBI Taxonomy" id="2736289"/>
    <lineage>
        <taxon>Bacteria</taxon>
        <taxon>Pseudomonadati</taxon>
        <taxon>Bacteroidota</taxon>
        <taxon>Bacteroidia</taxon>
        <taxon>Bacteroidales</taxon>
        <taxon>Prevotellaceae</taxon>
        <taxon>Xylanibacter</taxon>
    </lineage>
</organism>
<dbReference type="SUPFAM" id="SSF103515">
    <property type="entry name" value="Autotransporter"/>
    <property type="match status" value="1"/>
</dbReference>
<comment type="caution">
    <text evidence="2">The sequence shown here is derived from an EMBL/GenBank/DDBJ whole genome shotgun (WGS) entry which is preliminary data.</text>
</comment>
<protein>
    <recommendedName>
        <fullName evidence="4">Outer membrane protein beta-barrel domain-containing protein</fullName>
    </recommendedName>
</protein>
<dbReference type="InterPro" id="IPR036709">
    <property type="entry name" value="Autotransporte_beta_dom_sf"/>
</dbReference>
<dbReference type="Proteomes" id="UP001193734">
    <property type="component" value="Unassembled WGS sequence"/>
</dbReference>
<name>A0ABX2AXS6_9BACT</name>
<evidence type="ECO:0000313" key="3">
    <source>
        <dbReference type="Proteomes" id="UP001193734"/>
    </source>
</evidence>
<keyword evidence="1" id="KW-0732">Signal</keyword>
<feature type="signal peptide" evidence="1">
    <location>
        <begin position="1"/>
        <end position="20"/>
    </location>
</feature>
<gene>
    <name evidence="2" type="ORF">HPS55_09185</name>
</gene>
<evidence type="ECO:0008006" key="4">
    <source>
        <dbReference type="Google" id="ProtNLM"/>
    </source>
</evidence>
<keyword evidence="3" id="KW-1185">Reference proteome</keyword>
<feature type="chain" id="PRO_5047347508" description="Outer membrane protein beta-barrel domain-containing protein" evidence="1">
    <location>
        <begin position="21"/>
        <end position="217"/>
    </location>
</feature>
<dbReference type="RefSeq" id="WP_172324919.1">
    <property type="nucleotide sequence ID" value="NZ_CASGIA010000016.1"/>
</dbReference>